<evidence type="ECO:0000259" key="21">
    <source>
        <dbReference type="PROSITE" id="PS51296"/>
    </source>
</evidence>
<accession>A0ABW1I401</accession>
<keyword evidence="9" id="KW-0001">2Fe-2S</keyword>
<keyword evidence="17" id="KW-1015">Disulfide bond</keyword>
<evidence type="ECO:0000256" key="18">
    <source>
        <dbReference type="ARBA" id="ARBA00029586"/>
    </source>
</evidence>
<comment type="subcellular location">
    <subcellularLocation>
        <location evidence="2">Cell membrane</location>
        <topology evidence="2">Multi-pass membrane protein</topology>
    </subcellularLocation>
</comment>
<comment type="similarity">
    <text evidence="3">Belongs to the Rieske iron-sulfur protein family.</text>
</comment>
<evidence type="ECO:0000256" key="19">
    <source>
        <dbReference type="ARBA" id="ARBA00032409"/>
    </source>
</evidence>
<dbReference type="Pfam" id="PF19297">
    <property type="entry name" value="QcrA_N"/>
    <property type="match status" value="1"/>
</dbReference>
<protein>
    <recommendedName>
        <fullName evidence="4">Cytochrome bc1 complex Rieske iron-sulfur subunit</fullName>
    </recommendedName>
    <alternativeName>
        <fullName evidence="18">Cytochrome bc1 reductase complex subunit QcrA</fullName>
    </alternativeName>
    <alternativeName>
        <fullName evidence="19">Rieske iron-sulfur protein</fullName>
    </alternativeName>
</protein>
<keyword evidence="14" id="KW-0408">Iron</keyword>
<evidence type="ECO:0000256" key="4">
    <source>
        <dbReference type="ARBA" id="ARBA00015816"/>
    </source>
</evidence>
<dbReference type="Proteomes" id="UP001596119">
    <property type="component" value="Unassembled WGS sequence"/>
</dbReference>
<dbReference type="PANTHER" id="PTHR10134">
    <property type="entry name" value="CYTOCHROME B-C1 COMPLEX SUBUNIT RIESKE, MITOCHONDRIAL"/>
    <property type="match status" value="1"/>
</dbReference>
<dbReference type="CDD" id="cd03467">
    <property type="entry name" value="Rieske"/>
    <property type="match status" value="1"/>
</dbReference>
<evidence type="ECO:0000256" key="12">
    <source>
        <dbReference type="ARBA" id="ARBA00022989"/>
    </source>
</evidence>
<evidence type="ECO:0000256" key="13">
    <source>
        <dbReference type="ARBA" id="ARBA00023002"/>
    </source>
</evidence>
<keyword evidence="8 20" id="KW-0812">Transmembrane</keyword>
<keyword evidence="15" id="KW-0411">Iron-sulfur</keyword>
<evidence type="ECO:0000256" key="8">
    <source>
        <dbReference type="ARBA" id="ARBA00022692"/>
    </source>
</evidence>
<name>A0ABW1I401_9PSEU</name>
<keyword evidence="12 20" id="KW-1133">Transmembrane helix</keyword>
<keyword evidence="13" id="KW-0560">Oxidoreductase</keyword>
<dbReference type="RefSeq" id="WP_379563494.1">
    <property type="nucleotide sequence ID" value="NZ_JBHSQK010000005.1"/>
</dbReference>
<evidence type="ECO:0000313" key="23">
    <source>
        <dbReference type="Proteomes" id="UP001596119"/>
    </source>
</evidence>
<keyword evidence="10" id="KW-0479">Metal-binding</keyword>
<dbReference type="SUPFAM" id="SSF50022">
    <property type="entry name" value="ISP domain"/>
    <property type="match status" value="1"/>
</dbReference>
<gene>
    <name evidence="22" type="ORF">ACFQH9_01900</name>
</gene>
<feature type="transmembrane region" description="Helical" evidence="20">
    <location>
        <begin position="164"/>
        <end position="185"/>
    </location>
</feature>
<evidence type="ECO:0000256" key="7">
    <source>
        <dbReference type="ARBA" id="ARBA00022660"/>
    </source>
</evidence>
<dbReference type="Pfam" id="PF00355">
    <property type="entry name" value="Rieske"/>
    <property type="match status" value="1"/>
</dbReference>
<feature type="domain" description="Rieske" evidence="21">
    <location>
        <begin position="260"/>
        <end position="352"/>
    </location>
</feature>
<dbReference type="InterPro" id="IPR017941">
    <property type="entry name" value="Rieske_2Fe-2S"/>
</dbReference>
<sequence>MSGPREPTGPELERMSRGELVDLGNALDGVRVVSDEPAPASVDVRGERRSRRRVTLLLLLSLLCAAAFAWAYLFWPTGYVPAGAPGHTAYLLYTPLLGVTFFGAVGALGAAMILYVRSFYPEEVAVQQLEKGPSAERDRFTAAAALAEAGHSTGFGRRSMIRRLGLTGLGALGILGGLVAVGGLVRDPWKARGDAPLWTTGWKPTGGEPVFLRVATGDPHEIRKLRPEDVEVNGMITVVPFREGERGDVEALHAAEMAPDSPVMLIRLPAGAPVRPAPGRADFGWGDHYAFSKICTHLGCPASLYDAGLQIALCPCHQSQFKISEGARPIFGPAARPLPQLPITVDADGFLVARGDFADPVGPSFWEIRRGRH</sequence>
<comment type="function">
    <text evidence="1">Iron-sulfur subunit of the cytochrome bc1 complex, an essential component of the respiratory electron transport chain required for ATP synthesis. The bc1 complex catalyzes the oxidation of menaquinol and the reduction of cytochrome c in the respiratory chain. The bc1 complex operates through a Q-cycle mechanism that couples electron transfer to generation of the proton gradient that drives ATP synthesis.</text>
</comment>
<evidence type="ECO:0000313" key="22">
    <source>
        <dbReference type="EMBL" id="MFC5947029.1"/>
    </source>
</evidence>
<evidence type="ECO:0000256" key="17">
    <source>
        <dbReference type="ARBA" id="ARBA00023157"/>
    </source>
</evidence>
<evidence type="ECO:0000256" key="11">
    <source>
        <dbReference type="ARBA" id="ARBA00022982"/>
    </source>
</evidence>
<keyword evidence="6" id="KW-1003">Cell membrane</keyword>
<dbReference type="PROSITE" id="PS51296">
    <property type="entry name" value="RIESKE"/>
    <property type="match status" value="1"/>
</dbReference>
<dbReference type="InterPro" id="IPR045603">
    <property type="entry name" value="QcrA_N"/>
</dbReference>
<keyword evidence="11" id="KW-0249">Electron transport</keyword>
<dbReference type="EMBL" id="JBHSQK010000005">
    <property type="protein sequence ID" value="MFC5947029.1"/>
    <property type="molecule type" value="Genomic_DNA"/>
</dbReference>
<evidence type="ECO:0000256" key="9">
    <source>
        <dbReference type="ARBA" id="ARBA00022714"/>
    </source>
</evidence>
<evidence type="ECO:0000256" key="3">
    <source>
        <dbReference type="ARBA" id="ARBA00010651"/>
    </source>
</evidence>
<proteinExistence type="inferred from homology"/>
<evidence type="ECO:0000256" key="15">
    <source>
        <dbReference type="ARBA" id="ARBA00023014"/>
    </source>
</evidence>
<feature type="transmembrane region" description="Helical" evidence="20">
    <location>
        <begin position="95"/>
        <end position="116"/>
    </location>
</feature>
<evidence type="ECO:0000256" key="6">
    <source>
        <dbReference type="ARBA" id="ARBA00022475"/>
    </source>
</evidence>
<evidence type="ECO:0000256" key="1">
    <source>
        <dbReference type="ARBA" id="ARBA00002494"/>
    </source>
</evidence>
<keyword evidence="16 20" id="KW-0472">Membrane</keyword>
<evidence type="ECO:0000256" key="14">
    <source>
        <dbReference type="ARBA" id="ARBA00023004"/>
    </source>
</evidence>
<keyword evidence="5" id="KW-0813">Transport</keyword>
<evidence type="ECO:0000256" key="2">
    <source>
        <dbReference type="ARBA" id="ARBA00004651"/>
    </source>
</evidence>
<keyword evidence="7" id="KW-0679">Respiratory chain</keyword>
<keyword evidence="23" id="KW-1185">Reference proteome</keyword>
<evidence type="ECO:0000256" key="5">
    <source>
        <dbReference type="ARBA" id="ARBA00022448"/>
    </source>
</evidence>
<dbReference type="InterPro" id="IPR036922">
    <property type="entry name" value="Rieske_2Fe-2S_sf"/>
</dbReference>
<evidence type="ECO:0000256" key="16">
    <source>
        <dbReference type="ARBA" id="ARBA00023136"/>
    </source>
</evidence>
<feature type="transmembrane region" description="Helical" evidence="20">
    <location>
        <begin position="54"/>
        <end position="75"/>
    </location>
</feature>
<evidence type="ECO:0000256" key="10">
    <source>
        <dbReference type="ARBA" id="ARBA00022723"/>
    </source>
</evidence>
<dbReference type="InterPro" id="IPR014349">
    <property type="entry name" value="Rieske_Fe-S_prot"/>
</dbReference>
<comment type="caution">
    <text evidence="22">The sequence shown here is derived from an EMBL/GenBank/DDBJ whole genome shotgun (WGS) entry which is preliminary data.</text>
</comment>
<organism evidence="22 23">
    <name type="scientific">Pseudonocardia lutea</name>
    <dbReference type="NCBI Taxonomy" id="2172015"/>
    <lineage>
        <taxon>Bacteria</taxon>
        <taxon>Bacillati</taxon>
        <taxon>Actinomycetota</taxon>
        <taxon>Actinomycetes</taxon>
        <taxon>Pseudonocardiales</taxon>
        <taxon>Pseudonocardiaceae</taxon>
        <taxon>Pseudonocardia</taxon>
    </lineage>
</organism>
<dbReference type="Gene3D" id="2.102.10.10">
    <property type="entry name" value="Rieske [2Fe-2S] iron-sulphur domain"/>
    <property type="match status" value="1"/>
</dbReference>
<evidence type="ECO:0000256" key="20">
    <source>
        <dbReference type="SAM" id="Phobius"/>
    </source>
</evidence>
<reference evidence="23" key="1">
    <citation type="journal article" date="2019" name="Int. J. Syst. Evol. Microbiol.">
        <title>The Global Catalogue of Microorganisms (GCM) 10K type strain sequencing project: providing services to taxonomists for standard genome sequencing and annotation.</title>
        <authorList>
            <consortium name="The Broad Institute Genomics Platform"/>
            <consortium name="The Broad Institute Genome Sequencing Center for Infectious Disease"/>
            <person name="Wu L."/>
            <person name="Ma J."/>
        </authorList>
    </citation>
    <scope>NUCLEOTIDE SEQUENCE [LARGE SCALE GENOMIC DNA]</scope>
    <source>
        <strain evidence="23">CGMCC 4.7397</strain>
    </source>
</reference>